<keyword evidence="2" id="KW-0479">Metal-binding</keyword>
<proteinExistence type="predicted"/>
<dbReference type="PANTHER" id="PTHR24376">
    <property type="entry name" value="ZINC FINGER PROTEIN"/>
    <property type="match status" value="1"/>
</dbReference>
<evidence type="ECO:0000256" key="5">
    <source>
        <dbReference type="ARBA" id="ARBA00022833"/>
    </source>
</evidence>
<feature type="domain" description="C2H2-type" evidence="11">
    <location>
        <begin position="58"/>
        <end position="86"/>
    </location>
</feature>
<dbReference type="OrthoDB" id="3561125at2759"/>
<evidence type="ECO:0000256" key="4">
    <source>
        <dbReference type="ARBA" id="ARBA00022771"/>
    </source>
</evidence>
<dbReference type="GO" id="GO:0000978">
    <property type="term" value="F:RNA polymerase II cis-regulatory region sequence-specific DNA binding"/>
    <property type="evidence" value="ECO:0007669"/>
    <property type="project" value="TreeGrafter"/>
</dbReference>
<accession>A0A6J2X4I2</accession>
<evidence type="ECO:0000256" key="10">
    <source>
        <dbReference type="PROSITE-ProRule" id="PRU00042"/>
    </source>
</evidence>
<gene>
    <name evidence="13" type="primary">LOC115874934</name>
</gene>
<feature type="domain" description="C2H2-type" evidence="11">
    <location>
        <begin position="27"/>
        <end position="54"/>
    </location>
</feature>
<name>A0A6J2X4I2_SITOR</name>
<evidence type="ECO:0000256" key="3">
    <source>
        <dbReference type="ARBA" id="ARBA00022737"/>
    </source>
</evidence>
<keyword evidence="12" id="KW-1185">Reference proteome</keyword>
<reference evidence="13" key="1">
    <citation type="submission" date="2025-08" db="UniProtKB">
        <authorList>
            <consortium name="RefSeq"/>
        </authorList>
    </citation>
    <scope>IDENTIFICATION</scope>
    <source>
        <tissue evidence="13">Gonads</tissue>
    </source>
</reference>
<dbReference type="InterPro" id="IPR036236">
    <property type="entry name" value="Znf_C2H2_sf"/>
</dbReference>
<feature type="domain" description="C2H2-type" evidence="11">
    <location>
        <begin position="192"/>
        <end position="220"/>
    </location>
</feature>
<dbReference type="InterPro" id="IPR013087">
    <property type="entry name" value="Znf_C2H2_type"/>
</dbReference>
<feature type="domain" description="C2H2-type" evidence="11">
    <location>
        <begin position="94"/>
        <end position="121"/>
    </location>
</feature>
<keyword evidence="7" id="KW-0238">DNA-binding</keyword>
<keyword evidence="4 10" id="KW-0863">Zinc-finger</keyword>
<keyword evidence="8" id="KW-0804">Transcription</keyword>
<evidence type="ECO:0000313" key="13">
    <source>
        <dbReference type="RefSeq" id="XP_030746096.1"/>
    </source>
</evidence>
<feature type="domain" description="C2H2-type" evidence="11">
    <location>
        <begin position="223"/>
        <end position="250"/>
    </location>
</feature>
<dbReference type="Pfam" id="PF16622">
    <property type="entry name" value="zf-C2H2_11"/>
    <property type="match status" value="1"/>
</dbReference>
<dbReference type="Pfam" id="PF00096">
    <property type="entry name" value="zf-C2H2"/>
    <property type="match status" value="3"/>
</dbReference>
<dbReference type="KEGG" id="soy:115874934"/>
<dbReference type="RefSeq" id="XP_030746096.1">
    <property type="nucleotide sequence ID" value="XM_030890236.1"/>
</dbReference>
<keyword evidence="6" id="KW-0805">Transcription regulation</keyword>
<keyword evidence="9" id="KW-0539">Nucleus</keyword>
<dbReference type="SMART" id="SM00355">
    <property type="entry name" value="ZnF_C2H2"/>
    <property type="match status" value="8"/>
</dbReference>
<evidence type="ECO:0000256" key="1">
    <source>
        <dbReference type="ARBA" id="ARBA00004123"/>
    </source>
</evidence>
<dbReference type="SUPFAM" id="SSF57667">
    <property type="entry name" value="beta-beta-alpha zinc fingers"/>
    <property type="match status" value="3"/>
</dbReference>
<dbReference type="PROSITE" id="PS50157">
    <property type="entry name" value="ZINC_FINGER_C2H2_2"/>
    <property type="match status" value="8"/>
</dbReference>
<dbReference type="GO" id="GO:0005634">
    <property type="term" value="C:nucleus"/>
    <property type="evidence" value="ECO:0007669"/>
    <property type="project" value="UniProtKB-SubCell"/>
</dbReference>
<dbReference type="GO" id="GO:0001228">
    <property type="term" value="F:DNA-binding transcription activator activity, RNA polymerase II-specific"/>
    <property type="evidence" value="ECO:0007669"/>
    <property type="project" value="TreeGrafter"/>
</dbReference>
<dbReference type="InParanoid" id="A0A6J2X4I2"/>
<feature type="domain" description="C2H2-type" evidence="11">
    <location>
        <begin position="125"/>
        <end position="153"/>
    </location>
</feature>
<evidence type="ECO:0000256" key="7">
    <source>
        <dbReference type="ARBA" id="ARBA00023125"/>
    </source>
</evidence>
<keyword evidence="3" id="KW-0677">Repeat</keyword>
<evidence type="ECO:0000256" key="9">
    <source>
        <dbReference type="ARBA" id="ARBA00023242"/>
    </source>
</evidence>
<feature type="domain" description="C2H2-type" evidence="11">
    <location>
        <begin position="161"/>
        <end position="188"/>
    </location>
</feature>
<protein>
    <submittedName>
        <fullName evidence="13">Oocyte zinc finger protein XlCOF26-like isoform X1</fullName>
    </submittedName>
</protein>
<evidence type="ECO:0000256" key="2">
    <source>
        <dbReference type="ARBA" id="ARBA00022723"/>
    </source>
</evidence>
<dbReference type="InterPro" id="IPR041697">
    <property type="entry name" value="Znf-C2H2_11"/>
</dbReference>
<dbReference type="Gene3D" id="3.30.160.60">
    <property type="entry name" value="Classic Zinc Finger"/>
    <property type="match status" value="4"/>
</dbReference>
<evidence type="ECO:0000256" key="6">
    <source>
        <dbReference type="ARBA" id="ARBA00023015"/>
    </source>
</evidence>
<feature type="domain" description="C2H2-type" evidence="11">
    <location>
        <begin position="254"/>
        <end position="282"/>
    </location>
</feature>
<dbReference type="GO" id="GO:0008270">
    <property type="term" value="F:zinc ion binding"/>
    <property type="evidence" value="ECO:0007669"/>
    <property type="project" value="UniProtKB-KW"/>
</dbReference>
<dbReference type="Proteomes" id="UP000504635">
    <property type="component" value="Unplaced"/>
</dbReference>
<dbReference type="PANTHER" id="PTHR24376:SF235">
    <property type="entry name" value="C2H2-TYPE DOMAIN-CONTAINING PROTEIN"/>
    <property type="match status" value="1"/>
</dbReference>
<dbReference type="AlphaFoldDB" id="A0A6J2X4I2"/>
<keyword evidence="5" id="KW-0862">Zinc</keyword>
<evidence type="ECO:0000256" key="8">
    <source>
        <dbReference type="ARBA" id="ARBA00023163"/>
    </source>
</evidence>
<sequence length="329" mass="39224">MSEKALEFHLDNNHIDSRVKELQKNVYKCAICSFQTLHISNLRKHKNVHLALEERQLFACTHCDKKYTSKQSLKHHLEDNHIDSRTKKSQRKVFTCAICIFQTRHKSHFNQHMKVHLAPEELQFFACAHCDKKYKSKQTLKYHIEDNHIDTRMHESQKNDYRCSTCNYQARDLPKLRRHEKVHLAREERQLFACAHCDKKYTTKQKLKEHLQYVHINSRNIVYRCATCNYKTQRKAHFRQHKQIHWAPEERQLFACTHCKSKYTTNSSLQRHLKRVHVDSRNANCISSTDEVILDSLKIEIDDHAPLTDDFRNAECLPATNEVKTEDFF</sequence>
<dbReference type="GeneID" id="115874934"/>
<evidence type="ECO:0000313" key="12">
    <source>
        <dbReference type="Proteomes" id="UP000504635"/>
    </source>
</evidence>
<organism evidence="12 13">
    <name type="scientific">Sitophilus oryzae</name>
    <name type="common">Rice weevil</name>
    <name type="synonym">Curculio oryzae</name>
    <dbReference type="NCBI Taxonomy" id="7048"/>
    <lineage>
        <taxon>Eukaryota</taxon>
        <taxon>Metazoa</taxon>
        <taxon>Ecdysozoa</taxon>
        <taxon>Arthropoda</taxon>
        <taxon>Hexapoda</taxon>
        <taxon>Insecta</taxon>
        <taxon>Pterygota</taxon>
        <taxon>Neoptera</taxon>
        <taxon>Endopterygota</taxon>
        <taxon>Coleoptera</taxon>
        <taxon>Polyphaga</taxon>
        <taxon>Cucujiformia</taxon>
        <taxon>Curculionidae</taxon>
        <taxon>Dryophthorinae</taxon>
        <taxon>Sitophilus</taxon>
    </lineage>
</organism>
<dbReference type="PROSITE" id="PS00028">
    <property type="entry name" value="ZINC_FINGER_C2H2_1"/>
    <property type="match status" value="4"/>
</dbReference>
<evidence type="ECO:0000259" key="11">
    <source>
        <dbReference type="PROSITE" id="PS50157"/>
    </source>
</evidence>
<comment type="subcellular location">
    <subcellularLocation>
        <location evidence="1">Nucleus</location>
    </subcellularLocation>
</comment>